<dbReference type="Proteomes" id="UP001175227">
    <property type="component" value="Unassembled WGS sequence"/>
</dbReference>
<reference evidence="1" key="1">
    <citation type="submission" date="2023-06" db="EMBL/GenBank/DDBJ databases">
        <authorList>
            <consortium name="Lawrence Berkeley National Laboratory"/>
            <person name="Ahrendt S."/>
            <person name="Sahu N."/>
            <person name="Indic B."/>
            <person name="Wong-Bajracharya J."/>
            <person name="Merenyi Z."/>
            <person name="Ke H.-M."/>
            <person name="Monk M."/>
            <person name="Kocsube S."/>
            <person name="Drula E."/>
            <person name="Lipzen A."/>
            <person name="Balint B."/>
            <person name="Henrissat B."/>
            <person name="Andreopoulos B."/>
            <person name="Martin F.M."/>
            <person name="Harder C.B."/>
            <person name="Rigling D."/>
            <person name="Ford K.L."/>
            <person name="Foster G.D."/>
            <person name="Pangilinan J."/>
            <person name="Papanicolaou A."/>
            <person name="Barry K."/>
            <person name="LaButti K."/>
            <person name="Viragh M."/>
            <person name="Koriabine M."/>
            <person name="Yan M."/>
            <person name="Riley R."/>
            <person name="Champramary S."/>
            <person name="Plett K.L."/>
            <person name="Tsai I.J."/>
            <person name="Slot J."/>
            <person name="Sipos G."/>
            <person name="Plett J."/>
            <person name="Nagy L.G."/>
            <person name="Grigoriev I.V."/>
        </authorList>
    </citation>
    <scope>NUCLEOTIDE SEQUENCE</scope>
    <source>
        <strain evidence="1">ICMP 16352</strain>
    </source>
</reference>
<name>A0AA39UNB3_9AGAR</name>
<dbReference type="EMBL" id="JAUEPR010000001">
    <property type="protein sequence ID" value="KAK0490214.1"/>
    <property type="molecule type" value="Genomic_DNA"/>
</dbReference>
<evidence type="ECO:0000313" key="1">
    <source>
        <dbReference type="EMBL" id="KAK0490214.1"/>
    </source>
</evidence>
<comment type="caution">
    <text evidence="1">The sequence shown here is derived from an EMBL/GenBank/DDBJ whole genome shotgun (WGS) entry which is preliminary data.</text>
</comment>
<organism evidence="1 2">
    <name type="scientific">Armillaria novae-zelandiae</name>
    <dbReference type="NCBI Taxonomy" id="153914"/>
    <lineage>
        <taxon>Eukaryota</taxon>
        <taxon>Fungi</taxon>
        <taxon>Dikarya</taxon>
        <taxon>Basidiomycota</taxon>
        <taxon>Agaricomycotina</taxon>
        <taxon>Agaricomycetes</taxon>
        <taxon>Agaricomycetidae</taxon>
        <taxon>Agaricales</taxon>
        <taxon>Marasmiineae</taxon>
        <taxon>Physalacriaceae</taxon>
        <taxon>Armillaria</taxon>
    </lineage>
</organism>
<keyword evidence="2" id="KW-1185">Reference proteome</keyword>
<gene>
    <name evidence="1" type="ORF">IW261DRAFT_1616188</name>
</gene>
<protein>
    <submittedName>
        <fullName evidence="1">Uncharacterized protein</fullName>
    </submittedName>
</protein>
<dbReference type="AlphaFoldDB" id="A0AA39UNB3"/>
<accession>A0AA39UNB3</accession>
<evidence type="ECO:0000313" key="2">
    <source>
        <dbReference type="Proteomes" id="UP001175227"/>
    </source>
</evidence>
<proteinExistence type="predicted"/>
<sequence length="221" mass="25117">MDTHFHQSLVADGRVYADQSFSLYGSIVSTQVLEIWTLQWLCTPTKEREVINRRQSFGRASMNAISIVWNYLGHRIECPPEKLMLLSFSVPKTSVWDAKTTGIERILVEKPESATKLPWGRFTLIAQNFFRKVNTTDDDAYILFKDPQAHPALSKFPYGCVSMKKFLIGITINARNAQDGRPKPDISDRELNALFTEIYRIKGLFADCFHANGTSKGDSSF</sequence>